<dbReference type="Proteomes" id="UP000289738">
    <property type="component" value="Chromosome B04"/>
</dbReference>
<sequence>MNSSIEQGESNVVDVLESFRWIEESVDGVNLMRRHEITMYIIIPVSKVTKIIESGNSDAKEVDKMLDHNGIVVRKSHP</sequence>
<name>A0A444ZP78_ARAHY</name>
<comment type="caution">
    <text evidence="1">The sequence shown here is derived from an EMBL/GenBank/DDBJ whole genome shotgun (WGS) entry which is preliminary data.</text>
</comment>
<dbReference type="AlphaFoldDB" id="A0A444ZP78"/>
<accession>A0A444ZP78</accession>
<evidence type="ECO:0000313" key="1">
    <source>
        <dbReference type="EMBL" id="RYR16006.1"/>
    </source>
</evidence>
<protein>
    <submittedName>
        <fullName evidence="1">Uncharacterized protein</fullName>
    </submittedName>
</protein>
<dbReference type="EMBL" id="SDMP01000014">
    <property type="protein sequence ID" value="RYR16006.1"/>
    <property type="molecule type" value="Genomic_DNA"/>
</dbReference>
<organism evidence="1 2">
    <name type="scientific">Arachis hypogaea</name>
    <name type="common">Peanut</name>
    <dbReference type="NCBI Taxonomy" id="3818"/>
    <lineage>
        <taxon>Eukaryota</taxon>
        <taxon>Viridiplantae</taxon>
        <taxon>Streptophyta</taxon>
        <taxon>Embryophyta</taxon>
        <taxon>Tracheophyta</taxon>
        <taxon>Spermatophyta</taxon>
        <taxon>Magnoliopsida</taxon>
        <taxon>eudicotyledons</taxon>
        <taxon>Gunneridae</taxon>
        <taxon>Pentapetalae</taxon>
        <taxon>rosids</taxon>
        <taxon>fabids</taxon>
        <taxon>Fabales</taxon>
        <taxon>Fabaceae</taxon>
        <taxon>Papilionoideae</taxon>
        <taxon>50 kb inversion clade</taxon>
        <taxon>dalbergioids sensu lato</taxon>
        <taxon>Dalbergieae</taxon>
        <taxon>Pterocarpus clade</taxon>
        <taxon>Arachis</taxon>
    </lineage>
</organism>
<evidence type="ECO:0000313" key="2">
    <source>
        <dbReference type="Proteomes" id="UP000289738"/>
    </source>
</evidence>
<proteinExistence type="predicted"/>
<reference evidence="1 2" key="1">
    <citation type="submission" date="2019-01" db="EMBL/GenBank/DDBJ databases">
        <title>Sequencing of cultivated peanut Arachis hypogaea provides insights into genome evolution and oil improvement.</title>
        <authorList>
            <person name="Chen X."/>
        </authorList>
    </citation>
    <scope>NUCLEOTIDE SEQUENCE [LARGE SCALE GENOMIC DNA]</scope>
    <source>
        <strain evidence="2">cv. Fuhuasheng</strain>
        <tissue evidence="1">Leaves</tissue>
    </source>
</reference>
<keyword evidence="2" id="KW-1185">Reference proteome</keyword>
<gene>
    <name evidence="1" type="ORF">Ahy_B04g072991</name>
</gene>